<evidence type="ECO:0000313" key="3">
    <source>
        <dbReference type="Proteomes" id="UP001527866"/>
    </source>
</evidence>
<dbReference type="Proteomes" id="UP001527866">
    <property type="component" value="Unassembled WGS sequence"/>
</dbReference>
<gene>
    <name evidence="2" type="ORF">O4J56_00665</name>
</gene>
<proteinExistence type="predicted"/>
<keyword evidence="3" id="KW-1185">Reference proteome</keyword>
<protein>
    <submittedName>
        <fullName evidence="2">Carboxypeptidase-like regulatory domain-containing protein</fullName>
    </submittedName>
</protein>
<evidence type="ECO:0000313" key="2">
    <source>
        <dbReference type="EMBL" id="MDA2809141.1"/>
    </source>
</evidence>
<name>A0ABT4TWS3_9ACTN</name>
<dbReference type="InterPro" id="IPR008969">
    <property type="entry name" value="CarboxyPept-like_regulatory"/>
</dbReference>
<feature type="region of interest" description="Disordered" evidence="1">
    <location>
        <begin position="1"/>
        <end position="26"/>
    </location>
</feature>
<sequence>MSSAERPKGSGESKSDRVRVSGKVLDSDGEPVEGVFIRQEYVGDDPPLLLEGAIFSGSNGQWSLVLEPGDWNIYGSLEGEETSVESVNVGEREIVDVELRFS</sequence>
<dbReference type="EMBL" id="JAQFWQ010000001">
    <property type="protein sequence ID" value="MDA2809141.1"/>
    <property type="molecule type" value="Genomic_DNA"/>
</dbReference>
<dbReference type="RefSeq" id="WP_270683052.1">
    <property type="nucleotide sequence ID" value="NZ_JAQFWQ010000001.1"/>
</dbReference>
<reference evidence="2 3" key="1">
    <citation type="submission" date="2023-01" db="EMBL/GenBank/DDBJ databases">
        <title>Draft genome sequence of Nocardiopsis sp. RSe5-2 isolated from halophytes.</title>
        <authorList>
            <person name="Duangmal K."/>
            <person name="Chantavorakit T."/>
        </authorList>
    </citation>
    <scope>NUCLEOTIDE SEQUENCE [LARGE SCALE GENOMIC DNA]</scope>
    <source>
        <strain evidence="2 3">RSe5-2</strain>
    </source>
</reference>
<accession>A0ABT4TWS3</accession>
<organism evidence="2 3">
    <name type="scientific">Nocardiopsis endophytica</name>
    <dbReference type="NCBI Taxonomy" id="3018445"/>
    <lineage>
        <taxon>Bacteria</taxon>
        <taxon>Bacillati</taxon>
        <taxon>Actinomycetota</taxon>
        <taxon>Actinomycetes</taxon>
        <taxon>Streptosporangiales</taxon>
        <taxon>Nocardiopsidaceae</taxon>
        <taxon>Nocardiopsis</taxon>
    </lineage>
</organism>
<dbReference type="Gene3D" id="2.60.40.1120">
    <property type="entry name" value="Carboxypeptidase-like, regulatory domain"/>
    <property type="match status" value="1"/>
</dbReference>
<evidence type="ECO:0000256" key="1">
    <source>
        <dbReference type="SAM" id="MobiDB-lite"/>
    </source>
</evidence>
<dbReference type="SUPFAM" id="SSF49464">
    <property type="entry name" value="Carboxypeptidase regulatory domain-like"/>
    <property type="match status" value="1"/>
</dbReference>
<comment type="caution">
    <text evidence="2">The sequence shown here is derived from an EMBL/GenBank/DDBJ whole genome shotgun (WGS) entry which is preliminary data.</text>
</comment>
<feature type="compositionally biased region" description="Basic and acidic residues" evidence="1">
    <location>
        <begin position="1"/>
        <end position="19"/>
    </location>
</feature>